<dbReference type="InterPro" id="IPR019587">
    <property type="entry name" value="Polyketide_cyclase/dehydratase"/>
</dbReference>
<evidence type="ECO:0000313" key="1">
    <source>
        <dbReference type="EMBL" id="MFB9904975.1"/>
    </source>
</evidence>
<sequence length="150" mass="17129">MAAGQGDQVVSRSVVIKAPAERVFEVLANPYEHANFDGSGSVRGQLHGPTRLTLGDKFGMRMRILLPYRIENEVVEFEQDRLIAWQHTGRHRWRYRLEPVEDGTKVTESFDWGTSRSPKALELLGYPKRNARSIEQTLARLKALIEQRVA</sequence>
<dbReference type="InterPro" id="IPR023393">
    <property type="entry name" value="START-like_dom_sf"/>
</dbReference>
<proteinExistence type="predicted"/>
<reference evidence="1 2" key="1">
    <citation type="submission" date="2024-09" db="EMBL/GenBank/DDBJ databases">
        <authorList>
            <person name="Sun Q."/>
            <person name="Mori K."/>
        </authorList>
    </citation>
    <scope>NUCLEOTIDE SEQUENCE [LARGE SCALE GENOMIC DNA]</scope>
    <source>
        <strain evidence="1 2">TBRC 7907</strain>
    </source>
</reference>
<protein>
    <submittedName>
        <fullName evidence="1">SRPBCC family protein</fullName>
    </submittedName>
</protein>
<organism evidence="1 2">
    <name type="scientific">Allokutzneria oryzae</name>
    <dbReference type="NCBI Taxonomy" id="1378989"/>
    <lineage>
        <taxon>Bacteria</taxon>
        <taxon>Bacillati</taxon>
        <taxon>Actinomycetota</taxon>
        <taxon>Actinomycetes</taxon>
        <taxon>Pseudonocardiales</taxon>
        <taxon>Pseudonocardiaceae</taxon>
        <taxon>Allokutzneria</taxon>
    </lineage>
</organism>
<evidence type="ECO:0000313" key="2">
    <source>
        <dbReference type="Proteomes" id="UP001589693"/>
    </source>
</evidence>
<accession>A0ABV5ZVP6</accession>
<comment type="caution">
    <text evidence="1">The sequence shown here is derived from an EMBL/GenBank/DDBJ whole genome shotgun (WGS) entry which is preliminary data.</text>
</comment>
<dbReference type="Gene3D" id="3.30.530.20">
    <property type="match status" value="1"/>
</dbReference>
<dbReference type="RefSeq" id="WP_377852182.1">
    <property type="nucleotide sequence ID" value="NZ_JBHLZU010000010.1"/>
</dbReference>
<dbReference type="Pfam" id="PF10604">
    <property type="entry name" value="Polyketide_cyc2"/>
    <property type="match status" value="1"/>
</dbReference>
<keyword evidence="2" id="KW-1185">Reference proteome</keyword>
<dbReference type="Proteomes" id="UP001589693">
    <property type="component" value="Unassembled WGS sequence"/>
</dbReference>
<dbReference type="EMBL" id="JBHLZU010000010">
    <property type="protein sequence ID" value="MFB9904975.1"/>
    <property type="molecule type" value="Genomic_DNA"/>
</dbReference>
<dbReference type="SUPFAM" id="SSF55961">
    <property type="entry name" value="Bet v1-like"/>
    <property type="match status" value="1"/>
</dbReference>
<name>A0ABV5ZVP6_9PSEU</name>
<gene>
    <name evidence="1" type="ORF">ACFFQA_13620</name>
</gene>